<dbReference type="PANTHER" id="PTHR31793">
    <property type="entry name" value="4-HYDROXYBENZOYL-COA THIOESTERASE FAMILY MEMBER"/>
    <property type="match status" value="1"/>
</dbReference>
<reference evidence="2 3" key="1">
    <citation type="submission" date="2020-07" db="EMBL/GenBank/DDBJ databases">
        <title>Halieaceae bacterium, F7430, whole genome shotgun sequencing project.</title>
        <authorList>
            <person name="Jiang S."/>
            <person name="Liu Z.W."/>
            <person name="Du Z.J."/>
        </authorList>
    </citation>
    <scope>NUCLEOTIDE SEQUENCE [LARGE SCALE GENOMIC DNA]</scope>
    <source>
        <strain evidence="2 3">F7430</strain>
    </source>
</reference>
<gene>
    <name evidence="2" type="ORF">H2508_12435</name>
</gene>
<dbReference type="AlphaFoldDB" id="A0A7W2TXS6"/>
<evidence type="ECO:0000313" key="3">
    <source>
        <dbReference type="Proteomes" id="UP000539350"/>
    </source>
</evidence>
<dbReference type="Proteomes" id="UP000539350">
    <property type="component" value="Unassembled WGS sequence"/>
</dbReference>
<dbReference type="EMBL" id="JACFXU010000017">
    <property type="protein sequence ID" value="MBA6413920.1"/>
    <property type="molecule type" value="Genomic_DNA"/>
</dbReference>
<dbReference type="InterPro" id="IPR050563">
    <property type="entry name" value="4-hydroxybenzoyl-CoA_TE"/>
</dbReference>
<keyword evidence="3" id="KW-1185">Reference proteome</keyword>
<keyword evidence="1" id="KW-0378">Hydrolase</keyword>
<dbReference type="GO" id="GO:0047617">
    <property type="term" value="F:fatty acyl-CoA hydrolase activity"/>
    <property type="evidence" value="ECO:0007669"/>
    <property type="project" value="TreeGrafter"/>
</dbReference>
<dbReference type="RefSeq" id="WP_182174196.1">
    <property type="nucleotide sequence ID" value="NZ_JACFXU010000017.1"/>
</dbReference>
<dbReference type="InterPro" id="IPR029069">
    <property type="entry name" value="HotDog_dom_sf"/>
</dbReference>
<dbReference type="CDD" id="cd00586">
    <property type="entry name" value="4HBT"/>
    <property type="match status" value="1"/>
</dbReference>
<dbReference type="SUPFAM" id="SSF54637">
    <property type="entry name" value="Thioesterase/thiol ester dehydrase-isomerase"/>
    <property type="match status" value="1"/>
</dbReference>
<protein>
    <submittedName>
        <fullName evidence="2">Acyl-CoA thioesterase</fullName>
    </submittedName>
</protein>
<dbReference type="PANTHER" id="PTHR31793:SF37">
    <property type="entry name" value="ACYL-COA THIOESTER HYDROLASE YBGC"/>
    <property type="match status" value="1"/>
</dbReference>
<accession>A0A7W2TXS6</accession>
<dbReference type="Pfam" id="PF13279">
    <property type="entry name" value="4HBT_2"/>
    <property type="match status" value="1"/>
</dbReference>
<evidence type="ECO:0000313" key="2">
    <source>
        <dbReference type="EMBL" id="MBA6413920.1"/>
    </source>
</evidence>
<comment type="caution">
    <text evidence="2">The sequence shown here is derived from an EMBL/GenBank/DDBJ whole genome shotgun (WGS) entry which is preliminary data.</text>
</comment>
<sequence>MKEWDKLWDHPDPFTLELKVAPEDIDELLHTNNTVYVRWCEQVAWAHSVALGLDQDSYHALDRAMAIRRSEFDYLQASREGETLVAGTWITGWDGKLSMQRAFQIIRPSDCVTLLRGLMHFVCIEISSGRPRRMPVEFIEGYGPAVLST</sequence>
<evidence type="ECO:0000256" key="1">
    <source>
        <dbReference type="ARBA" id="ARBA00022801"/>
    </source>
</evidence>
<name>A0A7W2TXS6_9GAMM</name>
<proteinExistence type="predicted"/>
<dbReference type="Gene3D" id="3.10.129.10">
    <property type="entry name" value="Hotdog Thioesterase"/>
    <property type="match status" value="1"/>
</dbReference>
<organism evidence="2 3">
    <name type="scientific">Sediminihaliea albiluteola</name>
    <dbReference type="NCBI Taxonomy" id="2758564"/>
    <lineage>
        <taxon>Bacteria</taxon>
        <taxon>Pseudomonadati</taxon>
        <taxon>Pseudomonadota</taxon>
        <taxon>Gammaproteobacteria</taxon>
        <taxon>Cellvibrionales</taxon>
        <taxon>Halieaceae</taxon>
        <taxon>Sediminihaliea</taxon>
    </lineage>
</organism>